<keyword evidence="11" id="KW-1185">Reference proteome</keyword>
<evidence type="ECO:0000313" key="10">
    <source>
        <dbReference type="EMBL" id="MCQ4041462.1"/>
    </source>
</evidence>
<dbReference type="InterPro" id="IPR036388">
    <property type="entry name" value="WH-like_DNA-bd_sf"/>
</dbReference>
<dbReference type="Pfam" id="PF03704">
    <property type="entry name" value="BTAD"/>
    <property type="match status" value="1"/>
</dbReference>
<gene>
    <name evidence="10" type="ORF">NON19_05330</name>
</gene>
<name>A0ABT1P7W9_9ACTN</name>
<protein>
    <submittedName>
        <fullName evidence="10">AfsR/SARP family transcriptional regulator</fullName>
    </submittedName>
</protein>
<dbReference type="InterPro" id="IPR051677">
    <property type="entry name" value="AfsR-DnrI-RedD_regulator"/>
</dbReference>
<dbReference type="Proteomes" id="UP001206206">
    <property type="component" value="Unassembled WGS sequence"/>
</dbReference>
<dbReference type="Gene3D" id="1.25.40.10">
    <property type="entry name" value="Tetratricopeptide repeat domain"/>
    <property type="match status" value="1"/>
</dbReference>
<keyword evidence="7" id="KW-0175">Coiled coil</keyword>
<feature type="DNA-binding region" description="OmpR/PhoB-type" evidence="6">
    <location>
        <begin position="1"/>
        <end position="96"/>
    </location>
</feature>
<comment type="similarity">
    <text evidence="1">Belongs to the AfsR/DnrI/RedD regulatory family.</text>
</comment>
<evidence type="ECO:0000256" key="2">
    <source>
        <dbReference type="ARBA" id="ARBA00023012"/>
    </source>
</evidence>
<keyword evidence="5" id="KW-0804">Transcription</keyword>
<sequence>MAGNQIRILGSLEVEFAGEVFAVSGARQQTLLTMLVLHANEVVPVPRLVEAMWDDAPPSSAMTQVRICVSRLRRLFARKGMAHAIRTRPSGYLLRIDDDGSDLARFERLMARSRAEARAGRVDEAAGLVRAALALWRGPAAGDLESPLVQATAARVNEERLTALEEYFDLELGRGRHRAIIGELFTQVAAHPFREHLTAQLMLALYRSGRQAEALDAYQGLRRRLDRELGIEPGTALRGLQDSILAQDSALAAAPDAPRPPRHPAETVPAQRSKPLMTRRPSWDRYGARLQQLERENAMLRAESAAYRRILDVSADVHRTTDPRGRTAAACGRHADAS</sequence>
<evidence type="ECO:0000256" key="1">
    <source>
        <dbReference type="ARBA" id="ARBA00005820"/>
    </source>
</evidence>
<dbReference type="InterPro" id="IPR011990">
    <property type="entry name" value="TPR-like_helical_dom_sf"/>
</dbReference>
<evidence type="ECO:0000256" key="5">
    <source>
        <dbReference type="ARBA" id="ARBA00023163"/>
    </source>
</evidence>
<dbReference type="InterPro" id="IPR001867">
    <property type="entry name" value="OmpR/PhoB-type_DNA-bd"/>
</dbReference>
<evidence type="ECO:0000256" key="8">
    <source>
        <dbReference type="SAM" id="MobiDB-lite"/>
    </source>
</evidence>
<dbReference type="RefSeq" id="WP_255925449.1">
    <property type="nucleotide sequence ID" value="NZ_JANFNH010000003.1"/>
</dbReference>
<dbReference type="SUPFAM" id="SSF48452">
    <property type="entry name" value="TPR-like"/>
    <property type="match status" value="1"/>
</dbReference>
<dbReference type="SMART" id="SM00862">
    <property type="entry name" value="Trans_reg_C"/>
    <property type="match status" value="1"/>
</dbReference>
<keyword evidence="3" id="KW-0805">Transcription regulation</keyword>
<keyword evidence="4 6" id="KW-0238">DNA-binding</keyword>
<dbReference type="EMBL" id="JANFNH010000003">
    <property type="protein sequence ID" value="MCQ4041462.1"/>
    <property type="molecule type" value="Genomic_DNA"/>
</dbReference>
<dbReference type="Pfam" id="PF00486">
    <property type="entry name" value="Trans_reg_C"/>
    <property type="match status" value="1"/>
</dbReference>
<feature type="domain" description="OmpR/PhoB-type" evidence="9">
    <location>
        <begin position="1"/>
        <end position="96"/>
    </location>
</feature>
<dbReference type="PANTHER" id="PTHR35807">
    <property type="entry name" value="TRANSCRIPTIONAL REGULATOR REDD-RELATED"/>
    <property type="match status" value="1"/>
</dbReference>
<feature type="region of interest" description="Disordered" evidence="8">
    <location>
        <begin position="251"/>
        <end position="283"/>
    </location>
</feature>
<dbReference type="PROSITE" id="PS51755">
    <property type="entry name" value="OMPR_PHOB"/>
    <property type="match status" value="1"/>
</dbReference>
<reference evidence="10 11" key="1">
    <citation type="submission" date="2022-06" db="EMBL/GenBank/DDBJ databases">
        <title>Draft genome sequence of type strain Streptomyces rubrisoli DSM 42083.</title>
        <authorList>
            <person name="Duangmal K."/>
            <person name="Klaysubun C."/>
        </authorList>
    </citation>
    <scope>NUCLEOTIDE SEQUENCE [LARGE SCALE GENOMIC DNA]</scope>
    <source>
        <strain evidence="10 11">DSM 42083</strain>
    </source>
</reference>
<proteinExistence type="inferred from homology"/>
<evidence type="ECO:0000256" key="6">
    <source>
        <dbReference type="PROSITE-ProRule" id="PRU01091"/>
    </source>
</evidence>
<dbReference type="SMART" id="SM01043">
    <property type="entry name" value="BTAD"/>
    <property type="match status" value="1"/>
</dbReference>
<dbReference type="SUPFAM" id="SSF46894">
    <property type="entry name" value="C-terminal effector domain of the bipartite response regulators"/>
    <property type="match status" value="1"/>
</dbReference>
<comment type="caution">
    <text evidence="10">The sequence shown here is derived from an EMBL/GenBank/DDBJ whole genome shotgun (WGS) entry which is preliminary data.</text>
</comment>
<feature type="coiled-coil region" evidence="7">
    <location>
        <begin position="283"/>
        <end position="310"/>
    </location>
</feature>
<evidence type="ECO:0000313" key="11">
    <source>
        <dbReference type="Proteomes" id="UP001206206"/>
    </source>
</evidence>
<dbReference type="Gene3D" id="1.10.10.10">
    <property type="entry name" value="Winged helix-like DNA-binding domain superfamily/Winged helix DNA-binding domain"/>
    <property type="match status" value="1"/>
</dbReference>
<organism evidence="10 11">
    <name type="scientific">Streptantibioticus rubrisoli</name>
    <dbReference type="NCBI Taxonomy" id="1387313"/>
    <lineage>
        <taxon>Bacteria</taxon>
        <taxon>Bacillati</taxon>
        <taxon>Actinomycetota</taxon>
        <taxon>Actinomycetes</taxon>
        <taxon>Kitasatosporales</taxon>
        <taxon>Streptomycetaceae</taxon>
        <taxon>Streptantibioticus</taxon>
    </lineage>
</organism>
<keyword evidence="2" id="KW-0902">Two-component regulatory system</keyword>
<dbReference type="CDD" id="cd15831">
    <property type="entry name" value="BTAD"/>
    <property type="match status" value="1"/>
</dbReference>
<evidence type="ECO:0000256" key="4">
    <source>
        <dbReference type="ARBA" id="ARBA00023125"/>
    </source>
</evidence>
<dbReference type="InterPro" id="IPR016032">
    <property type="entry name" value="Sig_transdc_resp-reg_C-effctor"/>
</dbReference>
<dbReference type="InterPro" id="IPR005158">
    <property type="entry name" value="BTAD"/>
</dbReference>
<evidence type="ECO:0000259" key="9">
    <source>
        <dbReference type="PROSITE" id="PS51755"/>
    </source>
</evidence>
<dbReference type="PANTHER" id="PTHR35807:SF1">
    <property type="entry name" value="TRANSCRIPTIONAL REGULATOR REDD"/>
    <property type="match status" value="1"/>
</dbReference>
<evidence type="ECO:0000256" key="3">
    <source>
        <dbReference type="ARBA" id="ARBA00023015"/>
    </source>
</evidence>
<accession>A0ABT1P7W9</accession>
<evidence type="ECO:0000256" key="7">
    <source>
        <dbReference type="SAM" id="Coils"/>
    </source>
</evidence>